<feature type="region of interest" description="Disordered" evidence="1">
    <location>
        <begin position="377"/>
        <end position="512"/>
    </location>
</feature>
<feature type="compositionally biased region" description="Basic and acidic residues" evidence="1">
    <location>
        <begin position="196"/>
        <end position="205"/>
    </location>
</feature>
<sequence>MAAALPPLHVKKIQVGVEVLPPVPLSLDEGEDPTEDVVDAIVREGGRVLYEKYLNASVVPYTCTWVTRSLEELLAVVTMNTQCDFVVPTWDAESSVIPLDNLARAMVPVAPMHQSKYKMVLSVLESEDSSTDVGDCIEAPPWKQSDGNNGSVTDGEIFVSVSSPHVPRPDPILVSAPSGDVANYIQPIQEPPETNAETRRHEEERRRKLLKVLEEATISQQQQDLLAQQRSAQSSRPVSCPSTSPRKRRSMQQNSVKDSAQTKRVDASPTTPAVSIGFAVFDVQYIDGRVHKRPASMGSKKPQPTTTPRCDRTIPSRQQKDPPKVTSGTAEPVPIPVLSRALVHDAPHVDYQPTSYGNVLQDLVLMPGVKISSLASPTKLPLPEMQPPSRIHEGCKGDHPSKDGGNAARGATTTRLDIKLQSKAVERTASLFAKPPPPSPKPSSSQEERRRHPPATDVAMRIPLSPPKPEIARQNSRPRTTPSRTCTPPKHISRHLGSSGSKQAAHQTKIAL</sequence>
<reference evidence="2" key="1">
    <citation type="submission" date="2013-12" db="EMBL/GenBank/DDBJ databases">
        <title>The Genome Sequence of Aphanomyces invadans NJM9701.</title>
        <authorList>
            <consortium name="The Broad Institute Genomics Platform"/>
            <person name="Russ C."/>
            <person name="Tyler B."/>
            <person name="van West P."/>
            <person name="Dieguez-Uribeondo J."/>
            <person name="Young S.K."/>
            <person name="Zeng Q."/>
            <person name="Gargeya S."/>
            <person name="Fitzgerald M."/>
            <person name="Abouelleil A."/>
            <person name="Alvarado L."/>
            <person name="Chapman S.B."/>
            <person name="Gainer-Dewar J."/>
            <person name="Goldberg J."/>
            <person name="Griggs A."/>
            <person name="Gujja S."/>
            <person name="Hansen M."/>
            <person name="Howarth C."/>
            <person name="Imamovic A."/>
            <person name="Ireland A."/>
            <person name="Larimer J."/>
            <person name="McCowan C."/>
            <person name="Murphy C."/>
            <person name="Pearson M."/>
            <person name="Poon T.W."/>
            <person name="Priest M."/>
            <person name="Roberts A."/>
            <person name="Saif S."/>
            <person name="Shea T."/>
            <person name="Sykes S."/>
            <person name="Wortman J."/>
            <person name="Nusbaum C."/>
            <person name="Birren B."/>
        </authorList>
    </citation>
    <scope>NUCLEOTIDE SEQUENCE [LARGE SCALE GENOMIC DNA]</scope>
    <source>
        <strain evidence="2">NJM9701</strain>
    </source>
</reference>
<feature type="compositionally biased region" description="Low complexity" evidence="1">
    <location>
        <begin position="477"/>
        <end position="489"/>
    </location>
</feature>
<organism evidence="2">
    <name type="scientific">Aphanomyces invadans</name>
    <dbReference type="NCBI Taxonomy" id="157072"/>
    <lineage>
        <taxon>Eukaryota</taxon>
        <taxon>Sar</taxon>
        <taxon>Stramenopiles</taxon>
        <taxon>Oomycota</taxon>
        <taxon>Saprolegniomycetes</taxon>
        <taxon>Saprolegniales</taxon>
        <taxon>Verrucalvaceae</taxon>
        <taxon>Aphanomyces</taxon>
    </lineage>
</organism>
<gene>
    <name evidence="2" type="ORF">H310_13409</name>
</gene>
<dbReference type="VEuPathDB" id="FungiDB:H310_13409"/>
<feature type="compositionally biased region" description="Polar residues" evidence="1">
    <location>
        <begin position="496"/>
        <end position="506"/>
    </location>
</feature>
<feature type="region of interest" description="Disordered" evidence="1">
    <location>
        <begin position="221"/>
        <end position="270"/>
    </location>
</feature>
<name>A0A024TEY7_9STRA</name>
<dbReference type="RefSeq" id="XP_008879120.1">
    <property type="nucleotide sequence ID" value="XM_008880898.1"/>
</dbReference>
<feature type="compositionally biased region" description="Basic and acidic residues" evidence="1">
    <location>
        <begin position="390"/>
        <end position="402"/>
    </location>
</feature>
<feature type="region of interest" description="Disordered" evidence="1">
    <location>
        <begin position="184"/>
        <end position="205"/>
    </location>
</feature>
<dbReference type="EMBL" id="KI914002">
    <property type="protein sequence ID" value="ETV92156.1"/>
    <property type="molecule type" value="Genomic_DNA"/>
</dbReference>
<protein>
    <submittedName>
        <fullName evidence="2">Uncharacterized protein</fullName>
    </submittedName>
</protein>
<feature type="region of interest" description="Disordered" evidence="1">
    <location>
        <begin position="292"/>
        <end position="331"/>
    </location>
</feature>
<proteinExistence type="predicted"/>
<dbReference type="OrthoDB" id="10583792at2759"/>
<dbReference type="AlphaFoldDB" id="A0A024TEY7"/>
<feature type="compositionally biased region" description="Low complexity" evidence="1">
    <location>
        <begin position="221"/>
        <end position="236"/>
    </location>
</feature>
<feature type="compositionally biased region" description="Basic and acidic residues" evidence="1">
    <location>
        <begin position="416"/>
        <end position="426"/>
    </location>
</feature>
<dbReference type="GeneID" id="20090459"/>
<feature type="compositionally biased region" description="Basic and acidic residues" evidence="1">
    <location>
        <begin position="309"/>
        <end position="323"/>
    </location>
</feature>
<accession>A0A024TEY7</accession>
<evidence type="ECO:0000256" key="1">
    <source>
        <dbReference type="SAM" id="MobiDB-lite"/>
    </source>
</evidence>
<evidence type="ECO:0000313" key="2">
    <source>
        <dbReference type="EMBL" id="ETV92156.1"/>
    </source>
</evidence>